<dbReference type="Pfam" id="PF14392">
    <property type="entry name" value="zf-CCHC_4"/>
    <property type="match status" value="1"/>
</dbReference>
<feature type="domain" description="Zinc knuckle CX2CX4HX4C" evidence="1">
    <location>
        <begin position="123"/>
        <end position="166"/>
    </location>
</feature>
<reference evidence="3" key="2">
    <citation type="submission" date="2025-08" db="UniProtKB">
        <authorList>
            <consortium name="RefSeq"/>
        </authorList>
    </citation>
    <scope>IDENTIFICATION</scope>
    <source>
        <tissue evidence="3">Leaf</tissue>
    </source>
</reference>
<dbReference type="AlphaFoldDB" id="A0A9W3DJE4"/>
<dbReference type="PANTHER" id="PTHR31286">
    <property type="entry name" value="GLYCINE-RICH CELL WALL STRUCTURAL PROTEIN 1.8-LIKE"/>
    <property type="match status" value="1"/>
</dbReference>
<name>A0A9W3DJE4_RAPSA</name>
<evidence type="ECO:0000313" key="3">
    <source>
        <dbReference type="RefSeq" id="XP_056864010.1"/>
    </source>
</evidence>
<dbReference type="OrthoDB" id="1652441at2759"/>
<gene>
    <name evidence="3" type="primary">LOC130511159</name>
</gene>
<protein>
    <submittedName>
        <fullName evidence="3">Uncharacterized protein At4g02000-like</fullName>
    </submittedName>
</protein>
<organism evidence="2 3">
    <name type="scientific">Raphanus sativus</name>
    <name type="common">Radish</name>
    <name type="synonym">Raphanus raphanistrum var. sativus</name>
    <dbReference type="NCBI Taxonomy" id="3726"/>
    <lineage>
        <taxon>Eukaryota</taxon>
        <taxon>Viridiplantae</taxon>
        <taxon>Streptophyta</taxon>
        <taxon>Embryophyta</taxon>
        <taxon>Tracheophyta</taxon>
        <taxon>Spermatophyta</taxon>
        <taxon>Magnoliopsida</taxon>
        <taxon>eudicotyledons</taxon>
        <taxon>Gunneridae</taxon>
        <taxon>Pentapetalae</taxon>
        <taxon>rosids</taxon>
        <taxon>malvids</taxon>
        <taxon>Brassicales</taxon>
        <taxon>Brassicaceae</taxon>
        <taxon>Brassiceae</taxon>
        <taxon>Raphanus</taxon>
    </lineage>
</organism>
<dbReference type="InterPro" id="IPR025836">
    <property type="entry name" value="Zn_knuckle_CX2CX4HX4C"/>
</dbReference>
<dbReference type="InterPro" id="IPR040256">
    <property type="entry name" value="At4g02000-like"/>
</dbReference>
<dbReference type="PANTHER" id="PTHR31286:SF163">
    <property type="entry name" value="ZINC KNUCKLE CX2CX4HX4C DOMAIN-CONTAINING PROTEIN"/>
    <property type="match status" value="1"/>
</dbReference>
<dbReference type="Proteomes" id="UP000504610">
    <property type="component" value="Chromosome 4"/>
</dbReference>
<evidence type="ECO:0000313" key="2">
    <source>
        <dbReference type="Proteomes" id="UP000504610"/>
    </source>
</evidence>
<keyword evidence="2" id="KW-1185">Reference proteome</keyword>
<evidence type="ECO:0000259" key="1">
    <source>
        <dbReference type="Pfam" id="PF14392"/>
    </source>
</evidence>
<proteinExistence type="predicted"/>
<reference evidence="2" key="1">
    <citation type="journal article" date="2019" name="Database">
        <title>The radish genome database (RadishGD): an integrated information resource for radish genomics.</title>
        <authorList>
            <person name="Yu H.J."/>
            <person name="Baek S."/>
            <person name="Lee Y.J."/>
            <person name="Cho A."/>
            <person name="Mun J.H."/>
        </authorList>
    </citation>
    <scope>NUCLEOTIDE SEQUENCE [LARGE SCALE GENOMIC DNA]</scope>
    <source>
        <strain evidence="2">cv. WK10039</strain>
    </source>
</reference>
<sequence>MAEAELSFFSLSLARRDEGFKKTLRFCEKAGPFRFEDEEDLQLVLDNRPYHHNYWMVILQRWEPVISDSFPSMIPFWVSIKGLPLHYWHETMVFNVGKKLGAYEGQELTKTSARTRVLVNGLQPLIKETILEFGSGEEYKLTLEYERLENHCSYCSCLTHMSYECPEKQEKATQERNKNREGTLRRRSLFPDKEETFWRVKRSTPQQNESAISPLSSKQLDLQHDVVPIAQVPSTEEVLAEIQEATNLYLSCPDPTEAATRRQRFLQEDTQELLAKTAACIIAAAA</sequence>
<dbReference type="GeneID" id="130511159"/>
<dbReference type="RefSeq" id="XP_056864010.1">
    <property type="nucleotide sequence ID" value="XM_057008030.1"/>
</dbReference>
<dbReference type="KEGG" id="rsz:130511159"/>
<accession>A0A9W3DJE4</accession>